<keyword evidence="4" id="KW-0663">Pyridoxal phosphate</keyword>
<dbReference type="GO" id="GO:0030170">
    <property type="term" value="F:pyridoxal phosphate binding"/>
    <property type="evidence" value="ECO:0007669"/>
    <property type="project" value="InterPro"/>
</dbReference>
<dbReference type="InterPro" id="IPR004839">
    <property type="entry name" value="Aminotransferase_I/II_large"/>
</dbReference>
<dbReference type="Pfam" id="PF00155">
    <property type="entry name" value="Aminotran_1_2"/>
    <property type="match status" value="1"/>
</dbReference>
<evidence type="ECO:0000259" key="6">
    <source>
        <dbReference type="Pfam" id="PF00155"/>
    </source>
</evidence>
<dbReference type="GO" id="GO:0016212">
    <property type="term" value="F:kynurenine-oxoglutarate transaminase activity"/>
    <property type="evidence" value="ECO:0007669"/>
    <property type="project" value="TreeGrafter"/>
</dbReference>
<dbReference type="SUPFAM" id="SSF53383">
    <property type="entry name" value="PLP-dependent transferases"/>
    <property type="match status" value="1"/>
</dbReference>
<evidence type="ECO:0000313" key="8">
    <source>
        <dbReference type="Proteomes" id="UP000282321"/>
    </source>
</evidence>
<feature type="domain" description="Aminotransferase class I/classII large" evidence="6">
    <location>
        <begin position="25"/>
        <end position="368"/>
    </location>
</feature>
<organism evidence="7 8">
    <name type="scientific">candidate division TA06 bacterium</name>
    <dbReference type="NCBI Taxonomy" id="2250710"/>
    <lineage>
        <taxon>Bacteria</taxon>
        <taxon>Bacteria division TA06</taxon>
    </lineage>
</organism>
<dbReference type="AlphaFoldDB" id="A0A660SAF8"/>
<comment type="caution">
    <text evidence="7">The sequence shown here is derived from an EMBL/GenBank/DDBJ whole genome shotgun (WGS) entry which is preliminary data.</text>
</comment>
<gene>
    <name evidence="7" type="ORF">DRP44_01885</name>
</gene>
<reference evidence="7 8" key="1">
    <citation type="submission" date="2018-06" db="EMBL/GenBank/DDBJ databases">
        <title>Extensive metabolic versatility and redundancy in microbially diverse, dynamic hydrothermal sediments.</title>
        <authorList>
            <person name="Dombrowski N."/>
            <person name="Teske A."/>
            <person name="Baker B.J."/>
        </authorList>
    </citation>
    <scope>NUCLEOTIDE SEQUENCE [LARGE SCALE GENOMIC DNA]</scope>
    <source>
        <strain evidence="7">B35_G9</strain>
    </source>
</reference>
<dbReference type="PANTHER" id="PTHR43807">
    <property type="entry name" value="FI04487P"/>
    <property type="match status" value="1"/>
</dbReference>
<proteinExistence type="inferred from homology"/>
<dbReference type="Proteomes" id="UP000282321">
    <property type="component" value="Unassembled WGS sequence"/>
</dbReference>
<comment type="similarity">
    <text evidence="5">Belongs to the class-I pyridoxal-phosphate-dependent aminotransferase family.</text>
</comment>
<dbReference type="InterPro" id="IPR051326">
    <property type="entry name" value="Kynurenine-oxoglutarate_AT"/>
</dbReference>
<dbReference type="InterPro" id="IPR015424">
    <property type="entry name" value="PyrdxlP-dep_Trfase"/>
</dbReference>
<dbReference type="Gene3D" id="3.40.640.10">
    <property type="entry name" value="Type I PLP-dependent aspartate aminotransferase-like (Major domain)"/>
    <property type="match status" value="1"/>
</dbReference>
<comment type="cofactor">
    <cofactor evidence="1 5">
        <name>pyridoxal 5'-phosphate</name>
        <dbReference type="ChEBI" id="CHEBI:597326"/>
    </cofactor>
</comment>
<evidence type="ECO:0000313" key="7">
    <source>
        <dbReference type="EMBL" id="RKX67653.1"/>
    </source>
</evidence>
<evidence type="ECO:0000256" key="5">
    <source>
        <dbReference type="RuleBase" id="RU000481"/>
    </source>
</evidence>
<evidence type="ECO:0000256" key="2">
    <source>
        <dbReference type="ARBA" id="ARBA00022576"/>
    </source>
</evidence>
<name>A0A660SAF8_UNCT6</name>
<evidence type="ECO:0000256" key="3">
    <source>
        <dbReference type="ARBA" id="ARBA00022679"/>
    </source>
</evidence>
<dbReference type="InterPro" id="IPR015421">
    <property type="entry name" value="PyrdxlP-dep_Trfase_major"/>
</dbReference>
<dbReference type="EC" id="2.6.1.-" evidence="5"/>
<accession>A0A660SAF8</accession>
<dbReference type="GO" id="GO:0005737">
    <property type="term" value="C:cytoplasm"/>
    <property type="evidence" value="ECO:0007669"/>
    <property type="project" value="TreeGrafter"/>
</dbReference>
<keyword evidence="3 5" id="KW-0808">Transferase</keyword>
<evidence type="ECO:0000256" key="4">
    <source>
        <dbReference type="ARBA" id="ARBA00022898"/>
    </source>
</evidence>
<dbReference type="EMBL" id="QNBC01000014">
    <property type="protein sequence ID" value="RKX67653.1"/>
    <property type="molecule type" value="Genomic_DNA"/>
</dbReference>
<dbReference type="PANTHER" id="PTHR43807:SF20">
    <property type="entry name" value="FI04487P"/>
    <property type="match status" value="1"/>
</dbReference>
<protein>
    <recommendedName>
        <fullName evidence="5">Aminotransferase</fullName>
        <ecNumber evidence="5">2.6.1.-</ecNumber>
    </recommendedName>
</protein>
<dbReference type="PROSITE" id="PS00105">
    <property type="entry name" value="AA_TRANSFER_CLASS_1"/>
    <property type="match status" value="1"/>
</dbReference>
<dbReference type="Gene3D" id="3.90.1150.10">
    <property type="entry name" value="Aspartate Aminotransferase, domain 1"/>
    <property type="match status" value="1"/>
</dbReference>
<dbReference type="CDD" id="cd00609">
    <property type="entry name" value="AAT_like"/>
    <property type="match status" value="1"/>
</dbReference>
<dbReference type="InterPro" id="IPR015422">
    <property type="entry name" value="PyrdxlP-dep_Trfase_small"/>
</dbReference>
<sequence>MIKVNKFNESMIRKMTVLADKYNAINLAQGFPEHTKKEIIDFALEAIHADNNQYTVTYGLKELREKLAAKIGKEKNIDINYNDVIITCGASEGIMDAILGNLPPQGKVIIFEPVYENYIPAVEIAGGEIVTVPIENGKFDMEYFSKISGKGDFIIINTPHNPTGKVFTEEELKFIAKSARELDCVVIADETYEYLTYEKEHISIASMDRMLEKTITVGSFSKTYSITGWRLGYAYGKGLLMQNIKSIHDYMTICAPTPFQYAALKLLDLPESYYQEFIDSYRERRNFMISKLEECGFTFVIPDGAYYIFARLPNRVEEDDVKFCFDLVENGGVALVPGSSFFYKKEKSRYVRFSFSKDMKSIIEAMRRLKEYLG</sequence>
<evidence type="ECO:0000256" key="1">
    <source>
        <dbReference type="ARBA" id="ARBA00001933"/>
    </source>
</evidence>
<dbReference type="InterPro" id="IPR004838">
    <property type="entry name" value="NHTrfase_class1_PyrdxlP-BS"/>
</dbReference>
<keyword evidence="2 5" id="KW-0032">Aminotransferase</keyword>